<comment type="caution">
    <text evidence="2">The sequence shown here is derived from an EMBL/GenBank/DDBJ whole genome shotgun (WGS) entry which is preliminary data.</text>
</comment>
<dbReference type="Gene3D" id="3.40.47.10">
    <property type="match status" value="1"/>
</dbReference>
<protein>
    <recommendedName>
        <fullName evidence="4">Protein kinase domain-containing protein</fullName>
    </recommendedName>
</protein>
<dbReference type="Proteomes" id="UP000306102">
    <property type="component" value="Unassembled WGS sequence"/>
</dbReference>
<accession>A0A4S4D4N6</accession>
<dbReference type="InterPro" id="IPR012392">
    <property type="entry name" value="3-ktacl-CoA_syn"/>
</dbReference>
<name>A0A4S4D4N6_CAMSN</name>
<dbReference type="SUPFAM" id="SSF53901">
    <property type="entry name" value="Thiolase-like"/>
    <property type="match status" value="1"/>
</dbReference>
<evidence type="ECO:0000256" key="1">
    <source>
        <dbReference type="SAM" id="MobiDB-lite"/>
    </source>
</evidence>
<dbReference type="InterPro" id="IPR016039">
    <property type="entry name" value="Thiolase-like"/>
</dbReference>
<gene>
    <name evidence="2" type="ORF">TEA_004192</name>
</gene>
<dbReference type="GO" id="GO:0016747">
    <property type="term" value="F:acyltransferase activity, transferring groups other than amino-acyl groups"/>
    <property type="evidence" value="ECO:0007669"/>
    <property type="project" value="InterPro"/>
</dbReference>
<dbReference type="Gene3D" id="1.10.510.10">
    <property type="entry name" value="Transferase(Phosphotransferase) domain 1"/>
    <property type="match status" value="1"/>
</dbReference>
<evidence type="ECO:0000313" key="3">
    <source>
        <dbReference type="Proteomes" id="UP000306102"/>
    </source>
</evidence>
<organism evidence="2 3">
    <name type="scientific">Camellia sinensis var. sinensis</name>
    <name type="common">China tea</name>
    <dbReference type="NCBI Taxonomy" id="542762"/>
    <lineage>
        <taxon>Eukaryota</taxon>
        <taxon>Viridiplantae</taxon>
        <taxon>Streptophyta</taxon>
        <taxon>Embryophyta</taxon>
        <taxon>Tracheophyta</taxon>
        <taxon>Spermatophyta</taxon>
        <taxon>Magnoliopsida</taxon>
        <taxon>eudicotyledons</taxon>
        <taxon>Gunneridae</taxon>
        <taxon>Pentapetalae</taxon>
        <taxon>asterids</taxon>
        <taxon>Ericales</taxon>
        <taxon>Theaceae</taxon>
        <taxon>Camellia</taxon>
    </lineage>
</organism>
<dbReference type="InterPro" id="IPR011009">
    <property type="entry name" value="Kinase-like_dom_sf"/>
</dbReference>
<dbReference type="GO" id="GO:0016020">
    <property type="term" value="C:membrane"/>
    <property type="evidence" value="ECO:0007669"/>
    <property type="project" value="InterPro"/>
</dbReference>
<dbReference type="GO" id="GO:0006633">
    <property type="term" value="P:fatty acid biosynthetic process"/>
    <property type="evidence" value="ECO:0007669"/>
    <property type="project" value="InterPro"/>
</dbReference>
<dbReference type="EMBL" id="SDRB02012733">
    <property type="protein sequence ID" value="THF96793.1"/>
    <property type="molecule type" value="Genomic_DNA"/>
</dbReference>
<sequence length="318" mass="35310">MLLFTARAIKQLWLWRHCHSTLPGRCSGPAMGTAPWTPIFRSPSKQPVPPYTVVVGQTQDLVLFLLLPSSLFNWFSIGISAASFASYSKLLAQHVEASRMTLHRFGNTSSSSLWYELNYIEAKRRMKKGYRVWQIAFGNRESRALISSSSHSGSENYCEKIDFEAPPQPSSAPARKAPSPPLSAPPSTKEKESLIALTAELIFGAMEYTTAIDIWSAGCVLAELLLGHVHILSHKGRLGARLGARRGEAQPVRLEEAQARRGITVARLGCAWKRRREAQVARLVGLLRFVLNSYLTAENCEALASNTYDYNSDAIQYI</sequence>
<keyword evidence="3" id="KW-1185">Reference proteome</keyword>
<feature type="region of interest" description="Disordered" evidence="1">
    <location>
        <begin position="165"/>
        <end position="189"/>
    </location>
</feature>
<evidence type="ECO:0008006" key="4">
    <source>
        <dbReference type="Google" id="ProtNLM"/>
    </source>
</evidence>
<evidence type="ECO:0000313" key="2">
    <source>
        <dbReference type="EMBL" id="THF96793.1"/>
    </source>
</evidence>
<dbReference type="STRING" id="542762.A0A4S4D4N6"/>
<dbReference type="SUPFAM" id="SSF56112">
    <property type="entry name" value="Protein kinase-like (PK-like)"/>
    <property type="match status" value="1"/>
</dbReference>
<dbReference type="AlphaFoldDB" id="A0A4S4D4N6"/>
<dbReference type="PANTHER" id="PTHR31561">
    <property type="entry name" value="3-KETOACYL-COA SYNTHASE"/>
    <property type="match status" value="1"/>
</dbReference>
<reference evidence="2 3" key="1">
    <citation type="journal article" date="2018" name="Proc. Natl. Acad. Sci. U.S.A.">
        <title>Draft genome sequence of Camellia sinensis var. sinensis provides insights into the evolution of the tea genome and tea quality.</title>
        <authorList>
            <person name="Wei C."/>
            <person name="Yang H."/>
            <person name="Wang S."/>
            <person name="Zhao J."/>
            <person name="Liu C."/>
            <person name="Gao L."/>
            <person name="Xia E."/>
            <person name="Lu Y."/>
            <person name="Tai Y."/>
            <person name="She G."/>
            <person name="Sun J."/>
            <person name="Cao H."/>
            <person name="Tong W."/>
            <person name="Gao Q."/>
            <person name="Li Y."/>
            <person name="Deng W."/>
            <person name="Jiang X."/>
            <person name="Wang W."/>
            <person name="Chen Q."/>
            <person name="Zhang S."/>
            <person name="Li H."/>
            <person name="Wu J."/>
            <person name="Wang P."/>
            <person name="Li P."/>
            <person name="Shi C."/>
            <person name="Zheng F."/>
            <person name="Jian J."/>
            <person name="Huang B."/>
            <person name="Shan D."/>
            <person name="Shi M."/>
            <person name="Fang C."/>
            <person name="Yue Y."/>
            <person name="Li F."/>
            <person name="Li D."/>
            <person name="Wei S."/>
            <person name="Han B."/>
            <person name="Jiang C."/>
            <person name="Yin Y."/>
            <person name="Xia T."/>
            <person name="Zhang Z."/>
            <person name="Bennetzen J.L."/>
            <person name="Zhao S."/>
            <person name="Wan X."/>
        </authorList>
    </citation>
    <scope>NUCLEOTIDE SEQUENCE [LARGE SCALE GENOMIC DNA]</scope>
    <source>
        <strain evidence="3">cv. Shuchazao</strain>
        <tissue evidence="2">Leaf</tissue>
    </source>
</reference>
<proteinExistence type="predicted"/>